<evidence type="ECO:0000313" key="3">
    <source>
        <dbReference type="Proteomes" id="UP000635071"/>
    </source>
</evidence>
<feature type="transmembrane region" description="Helical" evidence="1">
    <location>
        <begin position="130"/>
        <end position="151"/>
    </location>
</feature>
<protein>
    <submittedName>
        <fullName evidence="2">Membrane protein</fullName>
    </submittedName>
</protein>
<dbReference type="EMBL" id="BMJM01000001">
    <property type="protein sequence ID" value="GGE01777.1"/>
    <property type="molecule type" value="Genomic_DNA"/>
</dbReference>
<keyword evidence="1" id="KW-0812">Transmembrane</keyword>
<feature type="transmembrane region" description="Helical" evidence="1">
    <location>
        <begin position="28"/>
        <end position="47"/>
    </location>
</feature>
<keyword evidence="3" id="KW-1185">Reference proteome</keyword>
<accession>A0A917E544</accession>
<feature type="transmembrane region" description="Helical" evidence="1">
    <location>
        <begin position="99"/>
        <end position="118"/>
    </location>
</feature>
<sequence>MLAALIEWLSASGLTAWAGSGRVYPIANVAHLLGLVLLLGGIGIVDLRLMGLLQALPAATLTRALTPFAITGFVLMLLSGSTMFAADAASLIASPTFRWKLAIIAVALANAAAFRWLLRPGIEGSGAGRALSAGVSLGAWLTVAVLGRMIAYS</sequence>
<comment type="caution">
    <text evidence="2">The sequence shown here is derived from an EMBL/GenBank/DDBJ whole genome shotgun (WGS) entry which is preliminary data.</text>
</comment>
<dbReference type="Proteomes" id="UP000635071">
    <property type="component" value="Unassembled WGS sequence"/>
</dbReference>
<proteinExistence type="predicted"/>
<keyword evidence="1" id="KW-0472">Membrane</keyword>
<dbReference type="RefSeq" id="WP_188761335.1">
    <property type="nucleotide sequence ID" value="NZ_BMJM01000001.1"/>
</dbReference>
<keyword evidence="1" id="KW-1133">Transmembrane helix</keyword>
<dbReference type="AlphaFoldDB" id="A0A917E544"/>
<reference evidence="2" key="2">
    <citation type="submission" date="2020-09" db="EMBL/GenBank/DDBJ databases">
        <authorList>
            <person name="Sun Q."/>
            <person name="Zhou Y."/>
        </authorList>
    </citation>
    <scope>NUCLEOTIDE SEQUENCE</scope>
    <source>
        <strain evidence="2">CGMCC 1.15519</strain>
    </source>
</reference>
<gene>
    <name evidence="2" type="ORF">GCM10011529_05180</name>
</gene>
<organism evidence="2 3">
    <name type="scientific">Sandarakinorhabdus glacialis</name>
    <dbReference type="NCBI Taxonomy" id="1614636"/>
    <lineage>
        <taxon>Bacteria</taxon>
        <taxon>Pseudomonadati</taxon>
        <taxon>Pseudomonadota</taxon>
        <taxon>Alphaproteobacteria</taxon>
        <taxon>Sphingomonadales</taxon>
        <taxon>Sphingosinicellaceae</taxon>
        <taxon>Sandarakinorhabdus</taxon>
    </lineage>
</organism>
<evidence type="ECO:0000313" key="2">
    <source>
        <dbReference type="EMBL" id="GGE01777.1"/>
    </source>
</evidence>
<evidence type="ECO:0000256" key="1">
    <source>
        <dbReference type="SAM" id="Phobius"/>
    </source>
</evidence>
<name>A0A917E544_9SPHN</name>
<reference evidence="2" key="1">
    <citation type="journal article" date="2014" name="Int. J. Syst. Evol. Microbiol.">
        <title>Complete genome sequence of Corynebacterium casei LMG S-19264T (=DSM 44701T), isolated from a smear-ripened cheese.</title>
        <authorList>
            <consortium name="US DOE Joint Genome Institute (JGI-PGF)"/>
            <person name="Walter F."/>
            <person name="Albersmeier A."/>
            <person name="Kalinowski J."/>
            <person name="Ruckert C."/>
        </authorList>
    </citation>
    <scope>NUCLEOTIDE SEQUENCE</scope>
    <source>
        <strain evidence="2">CGMCC 1.15519</strain>
    </source>
</reference>
<feature type="transmembrane region" description="Helical" evidence="1">
    <location>
        <begin position="68"/>
        <end position="93"/>
    </location>
</feature>